<dbReference type="RefSeq" id="WP_012956532.1">
    <property type="nucleotide sequence ID" value="NC_013790.1"/>
</dbReference>
<dbReference type="GeneID" id="8771398"/>
<dbReference type="Gene3D" id="2.30.110.10">
    <property type="entry name" value="Electron Transport, Fmn-binding Protein, Chain A"/>
    <property type="match status" value="1"/>
</dbReference>
<reference evidence="2 3" key="1">
    <citation type="journal article" date="2010" name="PLoS ONE">
        <title>The genome sequence of the rumen methanogen Methanobrevibacter ruminantium reveals new possibilities for controlling ruminant methane emissions.</title>
        <authorList>
            <person name="Leahy S.C."/>
            <person name="Kelly W.J."/>
            <person name="Altermann E."/>
            <person name="Ronimus R.S."/>
            <person name="Yeoman C.J."/>
            <person name="Pacheco D.M."/>
            <person name="Li D."/>
            <person name="Kong Z."/>
            <person name="McTavish S."/>
            <person name="Sang C."/>
            <person name="Lambie S.C."/>
            <person name="Janssen P.H."/>
            <person name="Dey D."/>
            <person name="Attwood G.T."/>
        </authorList>
    </citation>
    <scope>NUCLEOTIDE SEQUENCE [LARGE SCALE GENOMIC DNA]</scope>
    <source>
        <strain evidence="3">ATCC 35063 / DSM 1093 / JCM 13430 / OCM 146 / M1</strain>
    </source>
</reference>
<protein>
    <recommendedName>
        <fullName evidence="1">DUF447 domain-containing protein</fullName>
    </recommendedName>
</protein>
<dbReference type="AlphaFoldDB" id="D3DZ34"/>
<sequence length="181" mass="20600">MNVDLSKASMNVGQQYEAILTTINNEGKTNAAPFGVRIIEEDKVMLKIFEGGNTIKNIKDNGEFIVNITNDPIMFSYATTTSIPDEYLSRINYDDHEFAHISNADAYFICKVYSIKEGMRKDNIKDSEANVIKADVLELKINSPCVRPMNRGIHALMESLVNYSRINIVDKDTQDFFYRKI</sequence>
<dbReference type="KEGG" id="mru:mru_1734"/>
<dbReference type="PIRSF" id="PIRSF018747">
    <property type="entry name" value="UCP018747"/>
    <property type="match status" value="1"/>
</dbReference>
<dbReference type="Gene3D" id="1.20.58.290">
    <property type="entry name" value="Hypothetical membrane protein ta0354_69_121"/>
    <property type="match status" value="1"/>
</dbReference>
<dbReference type="PATRIC" id="fig|634498.28.peg.1735"/>
<dbReference type="Proteomes" id="UP000008680">
    <property type="component" value="Chromosome"/>
</dbReference>
<dbReference type="HOGENOM" id="CLU_110565_0_0_2"/>
<evidence type="ECO:0000313" key="3">
    <source>
        <dbReference type="Proteomes" id="UP000008680"/>
    </source>
</evidence>
<dbReference type="EMBL" id="CP001719">
    <property type="protein sequence ID" value="ADC47584.1"/>
    <property type="molecule type" value="Genomic_DNA"/>
</dbReference>
<name>D3DZ34_METRM</name>
<organism evidence="2 3">
    <name type="scientific">Methanobrevibacter ruminantium (strain ATCC 35063 / DSM 1093 / JCM 13430 / OCM 146 / M1)</name>
    <name type="common">Methanobacterium ruminantium</name>
    <dbReference type="NCBI Taxonomy" id="634498"/>
    <lineage>
        <taxon>Archaea</taxon>
        <taxon>Methanobacteriati</taxon>
        <taxon>Methanobacteriota</taxon>
        <taxon>Methanomada group</taxon>
        <taxon>Methanobacteria</taxon>
        <taxon>Methanobacteriales</taxon>
        <taxon>Methanobacteriaceae</taxon>
        <taxon>Methanobrevibacter</taxon>
    </lineage>
</organism>
<dbReference type="eggNOG" id="arCOG04458">
    <property type="taxonomic scope" value="Archaea"/>
</dbReference>
<evidence type="ECO:0000313" key="2">
    <source>
        <dbReference type="EMBL" id="ADC47584.1"/>
    </source>
</evidence>
<evidence type="ECO:0000259" key="1">
    <source>
        <dbReference type="Pfam" id="PF04289"/>
    </source>
</evidence>
<feature type="domain" description="DUF447" evidence="1">
    <location>
        <begin position="16"/>
        <end position="133"/>
    </location>
</feature>
<dbReference type="OrthoDB" id="146030at2157"/>
<dbReference type="InterPro" id="IPR016733">
    <property type="entry name" value="UCP018747"/>
</dbReference>
<accession>D3DZ34</accession>
<proteinExistence type="predicted"/>
<dbReference type="InterPro" id="IPR007386">
    <property type="entry name" value="DUF447_N"/>
</dbReference>
<dbReference type="Pfam" id="PF04289">
    <property type="entry name" value="DUF447_N"/>
    <property type="match status" value="1"/>
</dbReference>
<dbReference type="InterPro" id="IPR012349">
    <property type="entry name" value="Split_barrel_FMN-bd"/>
</dbReference>
<keyword evidence="3" id="KW-1185">Reference proteome</keyword>
<gene>
    <name evidence="2" type="ordered locus">mru_1734</name>
</gene>
<dbReference type="SUPFAM" id="SSF50475">
    <property type="entry name" value="FMN-binding split barrel"/>
    <property type="match status" value="1"/>
</dbReference>